<name>A0A2S4W8C6_9BASI</name>
<evidence type="ECO:0000313" key="3">
    <source>
        <dbReference type="Proteomes" id="UP000239156"/>
    </source>
</evidence>
<protein>
    <submittedName>
        <fullName evidence="2">Uncharacterized protein</fullName>
    </submittedName>
</protein>
<feature type="compositionally biased region" description="Polar residues" evidence="1">
    <location>
        <begin position="33"/>
        <end position="51"/>
    </location>
</feature>
<dbReference type="VEuPathDB" id="FungiDB:PSHT_05793"/>
<dbReference type="Proteomes" id="UP000239156">
    <property type="component" value="Unassembled WGS sequence"/>
</dbReference>
<evidence type="ECO:0000256" key="1">
    <source>
        <dbReference type="SAM" id="MobiDB-lite"/>
    </source>
</evidence>
<dbReference type="EMBL" id="PKSL01000001">
    <property type="protein sequence ID" value="POW18009.1"/>
    <property type="molecule type" value="Genomic_DNA"/>
</dbReference>
<reference evidence="2" key="1">
    <citation type="submission" date="2017-12" db="EMBL/GenBank/DDBJ databases">
        <title>Gene loss provides genomic basis for host adaptation in cereal stripe rust fungi.</title>
        <authorList>
            <person name="Xia C."/>
        </authorList>
    </citation>
    <scope>NUCLEOTIDE SEQUENCE [LARGE SCALE GENOMIC DNA]</scope>
    <source>
        <strain evidence="2">93-210</strain>
    </source>
</reference>
<keyword evidence="3" id="KW-1185">Reference proteome</keyword>
<sequence>MRPLSKANLLPLSDPEAVIRAANAARRHLTQPIRRTQTSSMSNSPGNTTNIPHLPDNSYRGWFRLVLKTQHAALVQSKLDREAAEDNTVRIRRLEDLVMALALKSETSANWPLKQCGTRSSKIPYFRRPKVHGTVHGGRAVCSLDQQLTNLLHDEERHSSG</sequence>
<feature type="region of interest" description="Disordered" evidence="1">
    <location>
        <begin position="28"/>
        <end position="53"/>
    </location>
</feature>
<organism evidence="2 3">
    <name type="scientific">Puccinia striiformis</name>
    <dbReference type="NCBI Taxonomy" id="27350"/>
    <lineage>
        <taxon>Eukaryota</taxon>
        <taxon>Fungi</taxon>
        <taxon>Dikarya</taxon>
        <taxon>Basidiomycota</taxon>
        <taxon>Pucciniomycotina</taxon>
        <taxon>Pucciniomycetes</taxon>
        <taxon>Pucciniales</taxon>
        <taxon>Pucciniaceae</taxon>
        <taxon>Puccinia</taxon>
    </lineage>
</organism>
<evidence type="ECO:0000313" key="2">
    <source>
        <dbReference type="EMBL" id="POW18009.1"/>
    </source>
</evidence>
<proteinExistence type="predicted"/>
<dbReference type="VEuPathDB" id="FungiDB:PSTT_00235"/>
<gene>
    <name evidence="2" type="ORF">PSTT_00235</name>
</gene>
<dbReference type="AlphaFoldDB" id="A0A2S4W8C6"/>
<accession>A0A2S4W8C6</accession>
<comment type="caution">
    <text evidence="2">The sequence shown here is derived from an EMBL/GenBank/DDBJ whole genome shotgun (WGS) entry which is preliminary data.</text>
</comment>